<reference evidence="1 2" key="1">
    <citation type="submission" date="2019-03" db="EMBL/GenBank/DDBJ databases">
        <title>Genomic Encyclopedia of Type Strains, Phase III (KMG-III): the genomes of soil and plant-associated and newly described type strains.</title>
        <authorList>
            <person name="Whitman W."/>
        </authorList>
    </citation>
    <scope>NUCLEOTIDE SEQUENCE [LARGE SCALE GENOMIC DNA]</scope>
    <source>
        <strain evidence="1 2">VKM Ac-2570</strain>
    </source>
</reference>
<accession>A0A4R7ZD68</accession>
<evidence type="ECO:0000313" key="2">
    <source>
        <dbReference type="Proteomes" id="UP000295447"/>
    </source>
</evidence>
<evidence type="ECO:0000313" key="1">
    <source>
        <dbReference type="EMBL" id="TDW15513.1"/>
    </source>
</evidence>
<gene>
    <name evidence="1" type="ORF">EV650_6998</name>
</gene>
<protein>
    <submittedName>
        <fullName evidence="1">Uncharacterized protein</fullName>
    </submittedName>
</protein>
<proteinExistence type="predicted"/>
<organism evidence="1 2">
    <name type="scientific">Kribbella kalugense</name>
    <dbReference type="NCBI Taxonomy" id="2512221"/>
    <lineage>
        <taxon>Bacteria</taxon>
        <taxon>Bacillati</taxon>
        <taxon>Actinomycetota</taxon>
        <taxon>Actinomycetes</taxon>
        <taxon>Propionibacteriales</taxon>
        <taxon>Kribbellaceae</taxon>
        <taxon>Kribbella</taxon>
    </lineage>
</organism>
<comment type="caution">
    <text evidence="1">The sequence shown here is derived from an EMBL/GenBank/DDBJ whole genome shotgun (WGS) entry which is preliminary data.</text>
</comment>
<dbReference type="Proteomes" id="UP000295447">
    <property type="component" value="Unassembled WGS sequence"/>
</dbReference>
<sequence>MGSKIGQLVVQMDSLADETWRKVAYGPRRNVRFREDAITGHNLFELEQRHEWLQVWAYTAKERRRPA</sequence>
<keyword evidence="2" id="KW-1185">Reference proteome</keyword>
<dbReference type="RefSeq" id="WP_134123368.1">
    <property type="nucleotide sequence ID" value="NZ_SODF01000003.1"/>
</dbReference>
<dbReference type="AlphaFoldDB" id="A0A4R7ZD68"/>
<dbReference type="EMBL" id="SODF01000003">
    <property type="protein sequence ID" value="TDW15513.1"/>
    <property type="molecule type" value="Genomic_DNA"/>
</dbReference>
<dbReference type="OrthoDB" id="4555101at2"/>
<name>A0A4R7ZD68_9ACTN</name>